<evidence type="ECO:0000256" key="9">
    <source>
        <dbReference type="RuleBase" id="RU363111"/>
    </source>
</evidence>
<comment type="similarity">
    <text evidence="8 9">Belongs to the SFT2 family.</text>
</comment>
<evidence type="ECO:0000256" key="7">
    <source>
        <dbReference type="ARBA" id="ARBA00023136"/>
    </source>
</evidence>
<comment type="function">
    <text evidence="1 9">May be involved in fusion of retrograde transport vesicles derived from an endocytic compartment with the Golgi complex.</text>
</comment>
<gene>
    <name evidence="10" type="ORF">TcWFU_000081</name>
</gene>
<keyword evidence="5 9" id="KW-0653">Protein transport</keyword>
<organism evidence="10 11">
    <name type="scientific">Taenia crassiceps</name>
    <dbReference type="NCBI Taxonomy" id="6207"/>
    <lineage>
        <taxon>Eukaryota</taxon>
        <taxon>Metazoa</taxon>
        <taxon>Spiralia</taxon>
        <taxon>Lophotrochozoa</taxon>
        <taxon>Platyhelminthes</taxon>
        <taxon>Cestoda</taxon>
        <taxon>Eucestoda</taxon>
        <taxon>Cyclophyllidea</taxon>
        <taxon>Taeniidae</taxon>
        <taxon>Taenia</taxon>
    </lineage>
</organism>
<dbReference type="PANTHER" id="PTHR23137:SF6">
    <property type="entry name" value="VESICLE TRANSPORT PROTEIN"/>
    <property type="match status" value="1"/>
</dbReference>
<feature type="transmembrane region" description="Helical" evidence="9">
    <location>
        <begin position="103"/>
        <end position="122"/>
    </location>
</feature>
<evidence type="ECO:0000256" key="8">
    <source>
        <dbReference type="ARBA" id="ARBA00025800"/>
    </source>
</evidence>
<evidence type="ECO:0000256" key="5">
    <source>
        <dbReference type="ARBA" id="ARBA00022927"/>
    </source>
</evidence>
<keyword evidence="7 9" id="KW-0472">Membrane</keyword>
<feature type="transmembrane region" description="Helical" evidence="9">
    <location>
        <begin position="128"/>
        <end position="147"/>
    </location>
</feature>
<evidence type="ECO:0000256" key="3">
    <source>
        <dbReference type="ARBA" id="ARBA00022448"/>
    </source>
</evidence>
<evidence type="ECO:0000256" key="4">
    <source>
        <dbReference type="ARBA" id="ARBA00022692"/>
    </source>
</evidence>
<dbReference type="InterPro" id="IPR011691">
    <property type="entry name" value="Vesicle_transpt_SFT2"/>
</dbReference>
<sequence>MVGPLQWRKHFKRAILPRQVQQPFWEFCEEDCYDISTRRSLAAGCGPQPIWPAVSLSFVFIKGRGISLFALFYSLGNLCALASTFFLVGPVKQCKRMFAESRIVAALLFLMFLVFTIISAVYHKTPLCLLFCILQFIALTWYSLSYIPYARTAVRSCLTSMC</sequence>
<dbReference type="Pfam" id="PF04178">
    <property type="entry name" value="Got1"/>
    <property type="match status" value="1"/>
</dbReference>
<evidence type="ECO:0000256" key="2">
    <source>
        <dbReference type="ARBA" id="ARBA00004141"/>
    </source>
</evidence>
<keyword evidence="11" id="KW-1185">Reference proteome</keyword>
<name>A0ABR4QAY0_9CEST</name>
<dbReference type="EMBL" id="JAKROA010000005">
    <property type="protein sequence ID" value="KAL5106493.1"/>
    <property type="molecule type" value="Genomic_DNA"/>
</dbReference>
<dbReference type="Proteomes" id="UP001651158">
    <property type="component" value="Unassembled WGS sequence"/>
</dbReference>
<feature type="transmembrane region" description="Helical" evidence="9">
    <location>
        <begin position="66"/>
        <end position="91"/>
    </location>
</feature>
<comment type="caution">
    <text evidence="9">Lacks conserved residue(s) required for the propagation of feature annotation.</text>
</comment>
<keyword evidence="6 9" id="KW-1133">Transmembrane helix</keyword>
<keyword evidence="4 9" id="KW-0812">Transmembrane</keyword>
<dbReference type="PANTHER" id="PTHR23137">
    <property type="entry name" value="VESICLE TRANSPORT PROTEIN-RELATED"/>
    <property type="match status" value="1"/>
</dbReference>
<evidence type="ECO:0000256" key="6">
    <source>
        <dbReference type="ARBA" id="ARBA00022989"/>
    </source>
</evidence>
<evidence type="ECO:0000313" key="10">
    <source>
        <dbReference type="EMBL" id="KAL5106493.1"/>
    </source>
</evidence>
<evidence type="ECO:0000256" key="1">
    <source>
        <dbReference type="ARBA" id="ARBA00003566"/>
    </source>
</evidence>
<dbReference type="InterPro" id="IPR007305">
    <property type="entry name" value="Vesicle_transpt_Got1/SFT2"/>
</dbReference>
<protein>
    <recommendedName>
        <fullName evidence="9">Vesicle transport protein</fullName>
    </recommendedName>
</protein>
<evidence type="ECO:0000313" key="11">
    <source>
        <dbReference type="Proteomes" id="UP001651158"/>
    </source>
</evidence>
<comment type="subcellular location">
    <subcellularLocation>
        <location evidence="2 9">Membrane</location>
        <topology evidence="2 9">Multi-pass membrane protein</topology>
    </subcellularLocation>
</comment>
<accession>A0ABR4QAY0</accession>
<proteinExistence type="inferred from homology"/>
<keyword evidence="3 9" id="KW-0813">Transport</keyword>
<reference evidence="10 11" key="1">
    <citation type="journal article" date="2022" name="Front. Cell. Infect. Microbiol.">
        <title>The Genomes of Two Strains of Taenia crassiceps the Animal Model for the Study of Human Cysticercosis.</title>
        <authorList>
            <person name="Bobes R.J."/>
            <person name="Estrada K."/>
            <person name="Rios-Valencia D.G."/>
            <person name="Calderon-Gallegos A."/>
            <person name="de la Torre P."/>
            <person name="Carrero J.C."/>
            <person name="Sanchez-Flores A."/>
            <person name="Laclette J.P."/>
        </authorList>
    </citation>
    <scope>NUCLEOTIDE SEQUENCE [LARGE SCALE GENOMIC DNA]</scope>
    <source>
        <strain evidence="10">WFUcys</strain>
    </source>
</reference>
<comment type="caution">
    <text evidence="10">The sequence shown here is derived from an EMBL/GenBank/DDBJ whole genome shotgun (WGS) entry which is preliminary data.</text>
</comment>